<sequence>MWFHLRRHGAPRGRHPNEHEVPVGGLKGIIRSPDEDRKPIINTMSVVAALIATLTFAAAFTMPGGYNSGPDNLGGATLVKKAALRAFILSDTLAMCCSITVVSLLWTAMRVEEDLKFSLTNTSMILLNIALCATLVAFMSGVFAVIAPKALWVAILVCIICSMIFLFNNPRKSYEIFTFCLVYANRDYQRHSSFYTSNTAEEQKKEGPAVCSITNRKRLSGYYLLFK</sequence>
<protein>
    <submittedName>
        <fullName evidence="1">Uncharacterized protein</fullName>
    </submittedName>
</protein>
<evidence type="ECO:0000313" key="2">
    <source>
        <dbReference type="Proteomes" id="UP000828048"/>
    </source>
</evidence>
<gene>
    <name evidence="1" type="ORF">Vadar_029648</name>
</gene>
<organism evidence="1 2">
    <name type="scientific">Vaccinium darrowii</name>
    <dbReference type="NCBI Taxonomy" id="229202"/>
    <lineage>
        <taxon>Eukaryota</taxon>
        <taxon>Viridiplantae</taxon>
        <taxon>Streptophyta</taxon>
        <taxon>Embryophyta</taxon>
        <taxon>Tracheophyta</taxon>
        <taxon>Spermatophyta</taxon>
        <taxon>Magnoliopsida</taxon>
        <taxon>eudicotyledons</taxon>
        <taxon>Gunneridae</taxon>
        <taxon>Pentapetalae</taxon>
        <taxon>asterids</taxon>
        <taxon>Ericales</taxon>
        <taxon>Ericaceae</taxon>
        <taxon>Vaccinioideae</taxon>
        <taxon>Vaccinieae</taxon>
        <taxon>Vaccinium</taxon>
    </lineage>
</organism>
<evidence type="ECO:0000313" key="1">
    <source>
        <dbReference type="EMBL" id="KAH7844579.1"/>
    </source>
</evidence>
<name>A0ACB7XV23_9ERIC</name>
<dbReference type="EMBL" id="CM037151">
    <property type="protein sequence ID" value="KAH7844579.1"/>
    <property type="molecule type" value="Genomic_DNA"/>
</dbReference>
<keyword evidence="2" id="KW-1185">Reference proteome</keyword>
<accession>A0ACB7XV23</accession>
<comment type="caution">
    <text evidence="1">The sequence shown here is derived from an EMBL/GenBank/DDBJ whole genome shotgun (WGS) entry which is preliminary data.</text>
</comment>
<reference evidence="1 2" key="1">
    <citation type="journal article" date="2021" name="Hortic Res">
        <title>High-quality reference genome and annotation aids understanding of berry development for evergreen blueberry (Vaccinium darrowii).</title>
        <authorList>
            <person name="Yu J."/>
            <person name="Hulse-Kemp A.M."/>
            <person name="Babiker E."/>
            <person name="Staton M."/>
        </authorList>
    </citation>
    <scope>NUCLEOTIDE SEQUENCE [LARGE SCALE GENOMIC DNA]</scope>
    <source>
        <strain evidence="2">cv. NJ 8807/NJ 8810</strain>
        <tissue evidence="1">Young leaf</tissue>
    </source>
</reference>
<dbReference type="Proteomes" id="UP000828048">
    <property type="component" value="Chromosome 1"/>
</dbReference>
<proteinExistence type="predicted"/>